<keyword evidence="5" id="KW-1185">Reference proteome</keyword>
<evidence type="ECO:0000313" key="4">
    <source>
        <dbReference type="EMBL" id="KAK1764290.1"/>
    </source>
</evidence>
<feature type="compositionally biased region" description="Low complexity" evidence="2">
    <location>
        <begin position="257"/>
        <end position="271"/>
    </location>
</feature>
<dbReference type="Proteomes" id="UP001244011">
    <property type="component" value="Unassembled WGS sequence"/>
</dbReference>
<reference evidence="4" key="1">
    <citation type="submission" date="2023-06" db="EMBL/GenBank/DDBJ databases">
        <title>Genome-scale phylogeny and comparative genomics of the fungal order Sordariales.</title>
        <authorList>
            <consortium name="Lawrence Berkeley National Laboratory"/>
            <person name="Hensen N."/>
            <person name="Bonometti L."/>
            <person name="Westerberg I."/>
            <person name="Brannstrom I.O."/>
            <person name="Guillou S."/>
            <person name="Cros-Aarteil S."/>
            <person name="Calhoun S."/>
            <person name="Haridas S."/>
            <person name="Kuo A."/>
            <person name="Mondo S."/>
            <person name="Pangilinan J."/>
            <person name="Riley R."/>
            <person name="Labutti K."/>
            <person name="Andreopoulos B."/>
            <person name="Lipzen A."/>
            <person name="Chen C."/>
            <person name="Yanf M."/>
            <person name="Daum C."/>
            <person name="Ng V."/>
            <person name="Clum A."/>
            <person name="Steindorff A."/>
            <person name="Ohm R."/>
            <person name="Martin F."/>
            <person name="Silar P."/>
            <person name="Natvig D."/>
            <person name="Lalanne C."/>
            <person name="Gautier V."/>
            <person name="Ament-Velasquez S.L."/>
            <person name="Kruys A."/>
            <person name="Hutchinson M.I."/>
            <person name="Powell A.J."/>
            <person name="Barry K."/>
            <person name="Miller A.N."/>
            <person name="Grigoriev I.V."/>
            <person name="Debuchy R."/>
            <person name="Gladieux P."/>
            <person name="Thoren M.H."/>
            <person name="Johannesson H."/>
        </authorList>
    </citation>
    <scope>NUCLEOTIDE SEQUENCE</scope>
    <source>
        <strain evidence="4">8032-3</strain>
    </source>
</reference>
<gene>
    <name evidence="4" type="ORF">QBC33DRAFT_572672</name>
</gene>
<evidence type="ECO:0000313" key="5">
    <source>
        <dbReference type="Proteomes" id="UP001244011"/>
    </source>
</evidence>
<dbReference type="PROSITE" id="PS50013">
    <property type="entry name" value="CHROMO_2"/>
    <property type="match status" value="1"/>
</dbReference>
<feature type="compositionally biased region" description="Basic and acidic residues" evidence="2">
    <location>
        <begin position="211"/>
        <end position="223"/>
    </location>
</feature>
<comment type="subunit">
    <text evidence="1">Component of the NuA4 histone acetyltransferase complex.</text>
</comment>
<feature type="compositionally biased region" description="Basic and acidic residues" evidence="2">
    <location>
        <begin position="119"/>
        <end position="130"/>
    </location>
</feature>
<dbReference type="AlphaFoldDB" id="A0AAJ0BU22"/>
<dbReference type="InterPro" id="IPR016197">
    <property type="entry name" value="Chromo-like_dom_sf"/>
</dbReference>
<comment type="caution">
    <text evidence="4">The sequence shown here is derived from an EMBL/GenBank/DDBJ whole genome shotgun (WGS) entry which is preliminary data.</text>
</comment>
<proteinExistence type="predicted"/>
<dbReference type="GO" id="GO:0006338">
    <property type="term" value="P:chromatin remodeling"/>
    <property type="evidence" value="ECO:0007669"/>
    <property type="project" value="UniProtKB-ARBA"/>
</dbReference>
<dbReference type="RefSeq" id="XP_060280503.1">
    <property type="nucleotide sequence ID" value="XM_060430664.1"/>
</dbReference>
<evidence type="ECO:0000256" key="2">
    <source>
        <dbReference type="SAM" id="MobiDB-lite"/>
    </source>
</evidence>
<dbReference type="InterPro" id="IPR000953">
    <property type="entry name" value="Chromo/chromo_shadow_dom"/>
</dbReference>
<feature type="compositionally biased region" description="Basic and acidic residues" evidence="2">
    <location>
        <begin position="147"/>
        <end position="163"/>
    </location>
</feature>
<protein>
    <recommendedName>
        <fullName evidence="3">Chromo domain-containing protein</fullName>
    </recommendedName>
</protein>
<feature type="region of interest" description="Disordered" evidence="2">
    <location>
        <begin position="257"/>
        <end position="322"/>
    </location>
</feature>
<name>A0AAJ0BU22_9PEZI</name>
<feature type="compositionally biased region" description="Acidic residues" evidence="2">
    <location>
        <begin position="198"/>
        <end position="208"/>
    </location>
</feature>
<feature type="compositionally biased region" description="Acidic residues" evidence="2">
    <location>
        <begin position="306"/>
        <end position="316"/>
    </location>
</feature>
<dbReference type="EMBL" id="MU839021">
    <property type="protein sequence ID" value="KAK1764290.1"/>
    <property type="molecule type" value="Genomic_DNA"/>
</dbReference>
<feature type="region of interest" description="Disordered" evidence="2">
    <location>
        <begin position="60"/>
        <end position="167"/>
    </location>
</feature>
<sequence length="457" mass="50030">MTSSPPSCRDPYSLDNIMSPPISSAKSAQEPRSGKLFHSHALARAAASSPLAAISANALAKKRQRSPDLSDDLGFFAPKRQNVSSVLNPESRAVEREKPTWTQPQPAMSSSSPIPFERASGKRDSGFHEDQQDEDITGNKEVAMPALHDDSGFHEPADDESHVKNNGLAMPSLDEQVKSVVVGSPVPVADMAISVDDTEDADVEEDASSVEGDHVEERHSDHDPSIQVAEVVNGEATIEAVDLAEEPTIEAATPAEEATIEAASPAEAASEAKNKSVPGRRRGRQNNNKQVIVYSNILDQTPDANADADDNDDEEAKEYPVDHVSSHRLTPDGLIELLVQWEDPDEASTWEPEDQLQLGARDAVAAYWATVEGGRLSVRPYEVFAVRGHEWVKTRLPARRGKASVRAKHTVNKLCLRVEWLGYVEETLEPVDRFKKDQPVLVEQYFELLGGRPRPRP</sequence>
<dbReference type="SMART" id="SM00298">
    <property type="entry name" value="CHROMO"/>
    <property type="match status" value="1"/>
</dbReference>
<organism evidence="4 5">
    <name type="scientific">Phialemonium atrogriseum</name>
    <dbReference type="NCBI Taxonomy" id="1093897"/>
    <lineage>
        <taxon>Eukaryota</taxon>
        <taxon>Fungi</taxon>
        <taxon>Dikarya</taxon>
        <taxon>Ascomycota</taxon>
        <taxon>Pezizomycotina</taxon>
        <taxon>Sordariomycetes</taxon>
        <taxon>Sordariomycetidae</taxon>
        <taxon>Cephalothecales</taxon>
        <taxon>Cephalothecaceae</taxon>
        <taxon>Phialemonium</taxon>
    </lineage>
</organism>
<dbReference type="CDD" id="cd00024">
    <property type="entry name" value="CD_CSD"/>
    <property type="match status" value="1"/>
</dbReference>
<dbReference type="SUPFAM" id="SSF54160">
    <property type="entry name" value="Chromo domain-like"/>
    <property type="match status" value="1"/>
</dbReference>
<feature type="compositionally biased region" description="Polar residues" evidence="2">
    <location>
        <begin position="100"/>
        <end position="113"/>
    </location>
</feature>
<evidence type="ECO:0000259" key="3">
    <source>
        <dbReference type="PROSITE" id="PS50013"/>
    </source>
</evidence>
<feature type="domain" description="Chromo" evidence="3">
    <location>
        <begin position="319"/>
        <end position="367"/>
    </location>
</feature>
<feature type="region of interest" description="Disordered" evidence="2">
    <location>
        <begin position="198"/>
        <end position="223"/>
    </location>
</feature>
<dbReference type="GeneID" id="85313851"/>
<evidence type="ECO:0000256" key="1">
    <source>
        <dbReference type="ARBA" id="ARBA00011353"/>
    </source>
</evidence>
<dbReference type="Gene3D" id="2.40.50.40">
    <property type="match status" value="1"/>
</dbReference>
<accession>A0AAJ0BU22</accession>
<feature type="region of interest" description="Disordered" evidence="2">
    <location>
        <begin position="1"/>
        <end position="37"/>
    </location>
</feature>